<reference evidence="2 3" key="1">
    <citation type="submission" date="2016-11" db="EMBL/GenBank/DDBJ databases">
        <authorList>
            <person name="Jaros S."/>
            <person name="Januszkiewicz K."/>
            <person name="Wedrychowicz H."/>
        </authorList>
    </citation>
    <scope>NUCLEOTIDE SEQUENCE [LARGE SCALE GENOMIC DNA]</scope>
    <source>
        <strain evidence="2 3">DSM 16917</strain>
    </source>
</reference>
<feature type="transmembrane region" description="Helical" evidence="1">
    <location>
        <begin position="59"/>
        <end position="77"/>
    </location>
</feature>
<accession>A0A1M5UKT7</accession>
<protein>
    <submittedName>
        <fullName evidence="2">Uncharacterized protein</fullName>
    </submittedName>
</protein>
<dbReference type="RefSeq" id="WP_143165670.1">
    <property type="nucleotide sequence ID" value="NZ_FQXG01000003.1"/>
</dbReference>
<name>A0A1M5UKT7_9GAMM</name>
<feature type="transmembrane region" description="Helical" evidence="1">
    <location>
        <begin position="315"/>
        <end position="335"/>
    </location>
</feature>
<organism evidence="2 3">
    <name type="scientific">Ferrimonas marina</name>
    <dbReference type="NCBI Taxonomy" id="299255"/>
    <lineage>
        <taxon>Bacteria</taxon>
        <taxon>Pseudomonadati</taxon>
        <taxon>Pseudomonadota</taxon>
        <taxon>Gammaproteobacteria</taxon>
        <taxon>Alteromonadales</taxon>
        <taxon>Ferrimonadaceae</taxon>
        <taxon>Ferrimonas</taxon>
    </lineage>
</organism>
<evidence type="ECO:0000313" key="3">
    <source>
        <dbReference type="Proteomes" id="UP000184268"/>
    </source>
</evidence>
<dbReference type="EMBL" id="FQXG01000003">
    <property type="protein sequence ID" value="SHH63634.1"/>
    <property type="molecule type" value="Genomic_DNA"/>
</dbReference>
<keyword evidence="1" id="KW-0472">Membrane</keyword>
<evidence type="ECO:0000313" key="2">
    <source>
        <dbReference type="EMBL" id="SHH63634.1"/>
    </source>
</evidence>
<evidence type="ECO:0000256" key="1">
    <source>
        <dbReference type="SAM" id="Phobius"/>
    </source>
</evidence>
<keyword evidence="1" id="KW-0812">Transmembrane</keyword>
<keyword evidence="3" id="KW-1185">Reference proteome</keyword>
<dbReference type="AlphaFoldDB" id="A0A1M5UKT7"/>
<dbReference type="Proteomes" id="UP000184268">
    <property type="component" value="Unassembled WGS sequence"/>
</dbReference>
<keyword evidence="1" id="KW-1133">Transmembrane helix</keyword>
<feature type="transmembrane region" description="Helical" evidence="1">
    <location>
        <begin position="98"/>
        <end position="121"/>
    </location>
</feature>
<dbReference type="STRING" id="299255.SAMN02745129_2618"/>
<proteinExistence type="predicted"/>
<feature type="transmembrane region" description="Helical" evidence="1">
    <location>
        <begin position="21"/>
        <end position="47"/>
    </location>
</feature>
<sequence length="349" mass="40417">MSRDNSERISAYLKRKFSPVCTYEGIIILSWVLGVALSFIFAMVWIYNLYTETDYLTQRYVSVAIALIFLLLARSLVRVIWISLPASLPRPVFKVIEYLSGFVISCFLFLILYVIYLLGWLQIIPSQKSIENHTSIMAAERENNEQKKEITLFAKRVSREFVQCEVGIDCTYHSFSDLSWFKALISDLDERETRCSETGNWCAVIRWKEYKQPGFYADYKGYAKSITFSEMKSGLEFIAKGIGVEHSGAFLKPDILIAINRAIEENESSVRTDEELSLEDDRHLKITDFLRFATLDECELESSEMVPKEPVDERLIKTFQILAFLALFFMGHYIYPHEMDDKKTSGKDE</sequence>
<gene>
    <name evidence="2" type="ORF">SAMN02745129_2618</name>
</gene>